<dbReference type="Proteomes" id="UP000000602">
    <property type="component" value="Chromosome"/>
</dbReference>
<dbReference type="Gene3D" id="3.40.50.300">
    <property type="entry name" value="P-loop containing nucleotide triphosphate hydrolases"/>
    <property type="match status" value="2"/>
</dbReference>
<dbReference type="eggNOG" id="COG3950">
    <property type="taxonomic scope" value="Bacteria"/>
</dbReference>
<dbReference type="HOGENOM" id="CLU_033429_1_1_7"/>
<gene>
    <name evidence="3" type="ordered locus">DP0388</name>
</gene>
<reference evidence="4" key="1">
    <citation type="journal article" date="2004" name="Environ. Microbiol.">
        <title>The genome of Desulfotalea psychrophila, a sulfate-reducing bacterium from permanently cold Arctic sediments.</title>
        <authorList>
            <person name="Rabus R."/>
            <person name="Ruepp A."/>
            <person name="Frickey T."/>
            <person name="Rattei T."/>
            <person name="Fartmann B."/>
            <person name="Stark M."/>
            <person name="Bauer M."/>
            <person name="Zibat A."/>
            <person name="Lombardot T."/>
            <person name="Becker I."/>
            <person name="Amann J."/>
            <person name="Gellner K."/>
            <person name="Teeling H."/>
            <person name="Leuschner W.D."/>
            <person name="Gloeckner F.-O."/>
            <person name="Lupas A.N."/>
            <person name="Amann R."/>
            <person name="Klenk H.-P."/>
        </authorList>
    </citation>
    <scope>NUCLEOTIDE SEQUENCE [LARGE SCALE GENOMIC DNA]</scope>
    <source>
        <strain evidence="4">DSM 12343 / LSv54</strain>
    </source>
</reference>
<dbReference type="EMBL" id="CR522870">
    <property type="protein sequence ID" value="CAG35117.1"/>
    <property type="molecule type" value="Genomic_DNA"/>
</dbReference>
<dbReference type="InterPro" id="IPR051396">
    <property type="entry name" value="Bact_Antivir_Def_Nuclease"/>
</dbReference>
<organism evidence="3 4">
    <name type="scientific">Desulfotalea psychrophila (strain LSv54 / DSM 12343)</name>
    <dbReference type="NCBI Taxonomy" id="177439"/>
    <lineage>
        <taxon>Bacteria</taxon>
        <taxon>Pseudomonadati</taxon>
        <taxon>Thermodesulfobacteriota</taxon>
        <taxon>Desulfobulbia</taxon>
        <taxon>Desulfobulbales</taxon>
        <taxon>Desulfocapsaceae</taxon>
        <taxon>Desulfotalea</taxon>
    </lineage>
</organism>
<evidence type="ECO:0008006" key="5">
    <source>
        <dbReference type="Google" id="ProtNLM"/>
    </source>
</evidence>
<evidence type="ECO:0000259" key="1">
    <source>
        <dbReference type="Pfam" id="PF13304"/>
    </source>
</evidence>
<evidence type="ECO:0000259" key="2">
    <source>
        <dbReference type="Pfam" id="PF13476"/>
    </source>
</evidence>
<dbReference type="STRING" id="177439.DP0388"/>
<dbReference type="Pfam" id="PF13304">
    <property type="entry name" value="AAA_21"/>
    <property type="match status" value="1"/>
</dbReference>
<dbReference type="PANTHER" id="PTHR43581">
    <property type="entry name" value="ATP/GTP PHOSPHATASE"/>
    <property type="match status" value="1"/>
</dbReference>
<dbReference type="AlphaFoldDB" id="Q6ARA7"/>
<feature type="domain" description="ATPase AAA-type core" evidence="1">
    <location>
        <begin position="226"/>
        <end position="341"/>
    </location>
</feature>
<name>Q6ARA7_DESPS</name>
<dbReference type="Pfam" id="PF13476">
    <property type="entry name" value="AAA_23"/>
    <property type="match status" value="1"/>
</dbReference>
<dbReference type="InterPro" id="IPR038729">
    <property type="entry name" value="Rad50/SbcC_AAA"/>
</dbReference>
<evidence type="ECO:0000313" key="4">
    <source>
        <dbReference type="Proteomes" id="UP000000602"/>
    </source>
</evidence>
<evidence type="ECO:0000313" key="3">
    <source>
        <dbReference type="EMBL" id="CAG35117.1"/>
    </source>
</evidence>
<dbReference type="GO" id="GO:0016887">
    <property type="term" value="F:ATP hydrolysis activity"/>
    <property type="evidence" value="ECO:0007669"/>
    <property type="project" value="InterPro"/>
</dbReference>
<feature type="domain" description="Rad50/SbcC-type AAA" evidence="2">
    <location>
        <begin position="19"/>
        <end position="204"/>
    </location>
</feature>
<dbReference type="KEGG" id="dps:DP0388"/>
<dbReference type="SUPFAM" id="SSF52540">
    <property type="entry name" value="P-loop containing nucleoside triphosphate hydrolases"/>
    <property type="match status" value="1"/>
</dbReference>
<sequence length="450" mass="51256">MGFFVYGNVSKGKPMKIKRLTLHNYRRFTNFEIDFDEQLTVLVAKNGEGKSTILDAVATSLGVFLTRLPRVTGLEPKASDFHIFSDGHRPPYMRITSETDTGFVWDRTERRDQTEKTAGEIPPGRGVKELYAYVDQFIEAENAGADYQLPIFIYFGTGRDVFEIPLPEPCLCKPRRRFDALHGALQSRTNFKGFMEYFYALGQLEARAQKRSGSPDLELPELRAIRRAVNSMLPDFSNPQVVEQSTIQVDWRQETGVKQLTIEQLSSGHRMILVLVMDIAARMVQANPQMADPLQTEGIVLIDEVDLHLHPSWQQVILLDLMKTFPCIQFIVTTHSPQVVSAVDPRSLRVIDWREDQPSLVPVGFSAGAEAQQVLLQVLGVESSRVQQLAVVQKLKRYQALVDADRWDCEEALELRRALDIWGGEHEPELACLDMDIRMKEMDRFDEEDN</sequence>
<keyword evidence="4" id="KW-1185">Reference proteome</keyword>
<protein>
    <recommendedName>
        <fullName evidence="5">AAA+ ATPase domain-containing protein</fullName>
    </recommendedName>
</protein>
<dbReference type="InterPro" id="IPR027417">
    <property type="entry name" value="P-loop_NTPase"/>
</dbReference>
<dbReference type="InterPro" id="IPR003959">
    <property type="entry name" value="ATPase_AAA_core"/>
</dbReference>
<dbReference type="GO" id="GO:0006302">
    <property type="term" value="P:double-strand break repair"/>
    <property type="evidence" value="ECO:0007669"/>
    <property type="project" value="InterPro"/>
</dbReference>
<dbReference type="PANTHER" id="PTHR43581:SF2">
    <property type="entry name" value="EXCINUCLEASE ATPASE SUBUNIT"/>
    <property type="match status" value="1"/>
</dbReference>
<accession>Q6ARA7</accession>
<proteinExistence type="predicted"/>